<dbReference type="AlphaFoldDB" id="B0BVE2"/>
<dbReference type="EMBL" id="CP000766">
    <property type="protein sequence ID" value="ABY73202.1"/>
    <property type="molecule type" value="Genomic_DNA"/>
</dbReference>
<dbReference type="KEGG" id="rrj:RrIowa_1481"/>
<evidence type="ECO:0000313" key="2">
    <source>
        <dbReference type="Proteomes" id="UP000000796"/>
    </source>
</evidence>
<dbReference type="Proteomes" id="UP000000796">
    <property type="component" value="Chromosome"/>
</dbReference>
<reference evidence="1 2" key="2">
    <citation type="journal article" date="2015" name="Infect. Immun.">
        <title>Comparative genome sequencing of Rickettsia rickettsii strains that differ in virulence.</title>
        <authorList>
            <person name="Clark T.R."/>
            <person name="Noriea N.F."/>
            <person name="Bublitz D.C."/>
            <person name="Ellison D.W."/>
            <person name="Martens C."/>
            <person name="Lutter E.I."/>
            <person name="Hackstadt T."/>
        </authorList>
    </citation>
    <scope>NUCLEOTIDE SEQUENCE [LARGE SCALE GENOMIC DNA]</scope>
    <source>
        <strain evidence="1 2">Iowa</strain>
    </source>
</reference>
<organism evidence="1 2">
    <name type="scientific">Rickettsia rickettsii (strain Iowa)</name>
    <dbReference type="NCBI Taxonomy" id="452659"/>
    <lineage>
        <taxon>Bacteria</taxon>
        <taxon>Pseudomonadati</taxon>
        <taxon>Pseudomonadota</taxon>
        <taxon>Alphaproteobacteria</taxon>
        <taxon>Rickettsiales</taxon>
        <taxon>Rickettsiaceae</taxon>
        <taxon>Rickettsieae</taxon>
        <taxon>Rickettsia</taxon>
        <taxon>spotted fever group</taxon>
    </lineage>
</organism>
<name>B0BVE2_RICRO</name>
<dbReference type="HOGENOM" id="CLU_3047536_0_0_5"/>
<accession>B0BVE2</accession>
<protein>
    <submittedName>
        <fullName evidence="1">Uncharacterized protein</fullName>
    </submittedName>
</protein>
<evidence type="ECO:0000313" key="1">
    <source>
        <dbReference type="EMBL" id="ABY73202.1"/>
    </source>
</evidence>
<keyword evidence="2" id="KW-1185">Reference proteome</keyword>
<sequence>MYLLCHSCESRNPVIFNVIPQLDCRISGHSLLYKIGVKSQYNSKKDWIPASPRV</sequence>
<gene>
    <name evidence="1" type="ordered locus">RrIowa_1481</name>
</gene>
<proteinExistence type="predicted"/>
<reference evidence="1 2" key="1">
    <citation type="journal article" date="2008" name="Infect. Immun.">
        <title>Genomic comparison of virulent Rickettsia rickettsii Sheila Smith and avirulent Rickettsia rickettsii Iowa.</title>
        <authorList>
            <person name="Ellison D.W."/>
            <person name="Clark T.R."/>
            <person name="Sturdevant D.E."/>
            <person name="Virtaneva K."/>
            <person name="Porcella S.F."/>
            <person name="Hackstadt T."/>
        </authorList>
    </citation>
    <scope>NUCLEOTIDE SEQUENCE [LARGE SCALE GENOMIC DNA]</scope>
    <source>
        <strain evidence="1 2">Iowa</strain>
    </source>
</reference>